<gene>
    <name evidence="3" type="ORF">BG60_21660</name>
</gene>
<dbReference type="Proteomes" id="UP000027451">
    <property type="component" value="Unassembled WGS sequence"/>
</dbReference>
<evidence type="ECO:0008006" key="5">
    <source>
        <dbReference type="Google" id="ProtNLM"/>
    </source>
</evidence>
<evidence type="ECO:0000313" key="4">
    <source>
        <dbReference type="Proteomes" id="UP000027451"/>
    </source>
</evidence>
<reference evidence="3 4" key="1">
    <citation type="submission" date="2014-03" db="EMBL/GenBank/DDBJ databases">
        <title>Draft Genome Sequences of Four Burkholderia Strains.</title>
        <authorList>
            <person name="Liu X.Y."/>
            <person name="Li C.X."/>
            <person name="Xu J.H."/>
        </authorList>
    </citation>
    <scope>NUCLEOTIDE SEQUENCE [LARGE SCALE GENOMIC DNA]</scope>
    <source>
        <strain evidence="3 4">OP-1</strain>
    </source>
</reference>
<proteinExistence type="predicted"/>
<evidence type="ECO:0000256" key="2">
    <source>
        <dbReference type="SAM" id="SignalP"/>
    </source>
</evidence>
<keyword evidence="4" id="KW-1185">Reference proteome</keyword>
<dbReference type="EMBL" id="JFHD01000031">
    <property type="protein sequence ID" value="KDR26724.1"/>
    <property type="molecule type" value="Genomic_DNA"/>
</dbReference>
<evidence type="ECO:0000313" key="3">
    <source>
        <dbReference type="EMBL" id="KDR26724.1"/>
    </source>
</evidence>
<sequence>MNAIAKIVVSVAVVAAPTFVFAQSQNAPLTREQVKAELVQLEQAGYSPATGEQANYPSDIQAAEAKVAARRNTNEANEAYGGTHAGGAASGSGAMRKPMSMKHGSMWMSTSDCVGPASYCTLFFGG</sequence>
<organism evidence="3 4">
    <name type="scientific">Caballeronia zhejiangensis</name>
    <dbReference type="NCBI Taxonomy" id="871203"/>
    <lineage>
        <taxon>Bacteria</taxon>
        <taxon>Pseudomonadati</taxon>
        <taxon>Pseudomonadota</taxon>
        <taxon>Betaproteobacteria</taxon>
        <taxon>Burkholderiales</taxon>
        <taxon>Burkholderiaceae</taxon>
        <taxon>Caballeronia</taxon>
    </lineage>
</organism>
<dbReference type="AlphaFoldDB" id="A0A656QE61"/>
<feature type="chain" id="PRO_5024862886" description="Purine nucleoside phosphorylase" evidence="2">
    <location>
        <begin position="23"/>
        <end position="126"/>
    </location>
</feature>
<evidence type="ECO:0000256" key="1">
    <source>
        <dbReference type="SAM" id="MobiDB-lite"/>
    </source>
</evidence>
<dbReference type="OrthoDB" id="9104200at2"/>
<dbReference type="InterPro" id="IPR025421">
    <property type="entry name" value="DUF4148"/>
</dbReference>
<dbReference type="Pfam" id="PF13663">
    <property type="entry name" value="DUF4148"/>
    <property type="match status" value="1"/>
</dbReference>
<keyword evidence="2" id="KW-0732">Signal</keyword>
<name>A0A656QE61_9BURK</name>
<accession>A0A656QE61</accession>
<feature type="region of interest" description="Disordered" evidence="1">
    <location>
        <begin position="74"/>
        <end position="95"/>
    </location>
</feature>
<comment type="caution">
    <text evidence="3">The sequence shown here is derived from an EMBL/GenBank/DDBJ whole genome shotgun (WGS) entry which is preliminary data.</text>
</comment>
<protein>
    <recommendedName>
        <fullName evidence="5">Purine nucleoside phosphorylase</fullName>
    </recommendedName>
</protein>
<dbReference type="RefSeq" id="WP_051996662.1">
    <property type="nucleotide sequence ID" value="NZ_CP084284.1"/>
</dbReference>
<feature type="signal peptide" evidence="2">
    <location>
        <begin position="1"/>
        <end position="22"/>
    </location>
</feature>